<keyword evidence="12" id="KW-1185">Reference proteome</keyword>
<reference evidence="11 12" key="1">
    <citation type="submission" date="2024-09" db="EMBL/GenBank/DDBJ databases">
        <title>Chromosome-scale assembly of Riccia sorocarpa.</title>
        <authorList>
            <person name="Paukszto L."/>
        </authorList>
    </citation>
    <scope>NUCLEOTIDE SEQUENCE [LARGE SCALE GENOMIC DNA]</scope>
    <source>
        <strain evidence="11">LP-2024</strain>
        <tissue evidence="11">Aerial parts of the thallus</tissue>
    </source>
</reference>
<feature type="region of interest" description="Disordered" evidence="8">
    <location>
        <begin position="70"/>
        <end position="112"/>
    </location>
</feature>
<feature type="domain" description="B box-type" evidence="9">
    <location>
        <begin position="26"/>
        <end position="73"/>
    </location>
</feature>
<feature type="compositionally biased region" description="Basic and acidic residues" evidence="8">
    <location>
        <begin position="81"/>
        <end position="90"/>
    </location>
</feature>
<dbReference type="PROSITE" id="PS50119">
    <property type="entry name" value="ZF_BBOX"/>
    <property type="match status" value="1"/>
</dbReference>
<dbReference type="InterPro" id="IPR052453">
    <property type="entry name" value="CONSTANS-like_ZF"/>
</dbReference>
<evidence type="ECO:0000256" key="4">
    <source>
        <dbReference type="ARBA" id="ARBA00022833"/>
    </source>
</evidence>
<organism evidence="11 12">
    <name type="scientific">Riccia sorocarpa</name>
    <dbReference type="NCBI Taxonomy" id="122646"/>
    <lineage>
        <taxon>Eukaryota</taxon>
        <taxon>Viridiplantae</taxon>
        <taxon>Streptophyta</taxon>
        <taxon>Embryophyta</taxon>
        <taxon>Marchantiophyta</taxon>
        <taxon>Marchantiopsida</taxon>
        <taxon>Marchantiidae</taxon>
        <taxon>Marchantiales</taxon>
        <taxon>Ricciaceae</taxon>
        <taxon>Riccia</taxon>
    </lineage>
</organism>
<dbReference type="InterPro" id="IPR049808">
    <property type="entry name" value="CONSTANS-like_Bbox1"/>
</dbReference>
<evidence type="ECO:0000259" key="10">
    <source>
        <dbReference type="PROSITE" id="PS51017"/>
    </source>
</evidence>
<feature type="domain" description="CCT" evidence="10">
    <location>
        <begin position="347"/>
        <end position="389"/>
    </location>
</feature>
<evidence type="ECO:0000313" key="12">
    <source>
        <dbReference type="Proteomes" id="UP001633002"/>
    </source>
</evidence>
<evidence type="ECO:0000256" key="2">
    <source>
        <dbReference type="ARBA" id="ARBA00010024"/>
    </source>
</evidence>
<dbReference type="CDD" id="cd19821">
    <property type="entry name" value="Bbox1_BBX-like"/>
    <property type="match status" value="1"/>
</dbReference>
<comment type="caution">
    <text evidence="11">The sequence shown here is derived from an EMBL/GenBank/DDBJ whole genome shotgun (WGS) entry which is preliminary data.</text>
</comment>
<evidence type="ECO:0000256" key="1">
    <source>
        <dbReference type="ARBA" id="ARBA00004123"/>
    </source>
</evidence>
<comment type="similarity">
    <text evidence="2">Belongs to the CONSTANS family.</text>
</comment>
<name>A0ABD3I7A6_9MARC</name>
<evidence type="ECO:0000313" key="11">
    <source>
        <dbReference type="EMBL" id="KAL3698270.1"/>
    </source>
</evidence>
<dbReference type="SMART" id="SM00336">
    <property type="entry name" value="BBOX"/>
    <property type="match status" value="1"/>
</dbReference>
<feature type="compositionally biased region" description="Low complexity" evidence="8">
    <location>
        <begin position="93"/>
        <end position="110"/>
    </location>
</feature>
<evidence type="ECO:0000256" key="8">
    <source>
        <dbReference type="SAM" id="MobiDB-lite"/>
    </source>
</evidence>
<dbReference type="GO" id="GO:0008270">
    <property type="term" value="F:zinc ion binding"/>
    <property type="evidence" value="ECO:0007669"/>
    <property type="project" value="UniProtKB-KW"/>
</dbReference>
<feature type="compositionally biased region" description="Polar residues" evidence="8">
    <location>
        <begin position="260"/>
        <end position="275"/>
    </location>
</feature>
<dbReference type="GO" id="GO:0005634">
    <property type="term" value="C:nucleus"/>
    <property type="evidence" value="ECO:0007669"/>
    <property type="project" value="UniProtKB-SubCell"/>
</dbReference>
<evidence type="ECO:0000256" key="5">
    <source>
        <dbReference type="ARBA" id="ARBA00023242"/>
    </source>
</evidence>
<keyword evidence="4" id="KW-0862">Zinc</keyword>
<protein>
    <submittedName>
        <fullName evidence="11">Uncharacterized protein</fullName>
    </submittedName>
</protein>
<keyword evidence="3" id="KW-0479">Metal-binding</keyword>
<gene>
    <name evidence="11" type="ORF">R1sor_012346</name>
</gene>
<dbReference type="PANTHER" id="PTHR31874:SF1">
    <property type="entry name" value="ZINC FINGER PROTEIN CONSTANS-LIKE 6"/>
    <property type="match status" value="1"/>
</dbReference>
<feature type="region of interest" description="Disordered" evidence="8">
    <location>
        <begin position="222"/>
        <end position="288"/>
    </location>
</feature>
<dbReference type="InterPro" id="IPR000315">
    <property type="entry name" value="Znf_B-box"/>
</dbReference>
<keyword evidence="6" id="KW-0863">Zinc-finger</keyword>
<proteinExistence type="inferred from homology"/>
<evidence type="ECO:0000256" key="3">
    <source>
        <dbReference type="ARBA" id="ARBA00022723"/>
    </source>
</evidence>
<evidence type="ECO:0000259" key="9">
    <source>
        <dbReference type="PROSITE" id="PS50119"/>
    </source>
</evidence>
<dbReference type="Pfam" id="PF00643">
    <property type="entry name" value="zf-B_box"/>
    <property type="match status" value="1"/>
</dbReference>
<sequence length="410" mass="44835">MKGNSGSSSPLDRGAMASTAMAIAGRSARPCDVCGRDRARWYCAADEAYLCEPCDSSVHGANALASRHERVRLAPNGAPMKMDRHRKDEPLGSSAGEPAAAASAARQAINSKKRRVINNNNNSKDTQGFLHEATNPFCNLSSHEQAQLQQAFDVKLERSNPEDAQIYFDELPVDCSRSPCGSPSGRIEADYAYEFMVFDECDEKEALISPGGNMHTHESAAGGMNTSAGDFHPISYATAGAEDPKTPTGLEQKEEKITPEISQPETNTGSDNSGLIESVKEEDQSPGPALRLNYADVLNAWSERGSVWTGGPAGAQMVPEASNSDASINPDHGVVPMLGGEDGNSAREARMNRYREKRQNRLFSKKIRYEVRKLNAERRPRMKVDVISFLYYPPYSKQSPFLLIFLELQL</sequence>
<evidence type="ECO:0000256" key="6">
    <source>
        <dbReference type="PROSITE-ProRule" id="PRU00024"/>
    </source>
</evidence>
<dbReference type="Pfam" id="PF06203">
    <property type="entry name" value="CCT"/>
    <property type="match status" value="1"/>
</dbReference>
<keyword evidence="5 7" id="KW-0539">Nucleus</keyword>
<comment type="subcellular location">
    <subcellularLocation>
        <location evidence="1 7">Nucleus</location>
    </subcellularLocation>
</comment>
<dbReference type="PROSITE" id="PS51017">
    <property type="entry name" value="CCT"/>
    <property type="match status" value="1"/>
</dbReference>
<dbReference type="EMBL" id="JBJQOH010000002">
    <property type="protein sequence ID" value="KAL3698270.1"/>
    <property type="molecule type" value="Genomic_DNA"/>
</dbReference>
<evidence type="ECO:0000256" key="7">
    <source>
        <dbReference type="PROSITE-ProRule" id="PRU00357"/>
    </source>
</evidence>
<dbReference type="AlphaFoldDB" id="A0ABD3I7A6"/>
<accession>A0ABD3I7A6</accession>
<dbReference type="InterPro" id="IPR010402">
    <property type="entry name" value="CCT_domain"/>
</dbReference>
<dbReference type="PANTHER" id="PTHR31874">
    <property type="entry name" value="CCT MOTIF FAMILY PROTEIN, EXPRESSED"/>
    <property type="match status" value="1"/>
</dbReference>
<dbReference type="Proteomes" id="UP001633002">
    <property type="component" value="Unassembled WGS sequence"/>
</dbReference>